<dbReference type="GO" id="GO:0046983">
    <property type="term" value="F:protein dimerization activity"/>
    <property type="evidence" value="ECO:0007669"/>
    <property type="project" value="InterPro"/>
</dbReference>
<dbReference type="STRING" id="1367477.N288_22305"/>
<dbReference type="InterPro" id="IPR010981">
    <property type="entry name" value="SinR/SinI_dimer_dom"/>
</dbReference>
<accession>U5LI14</accession>
<dbReference type="SUPFAM" id="SSF47406">
    <property type="entry name" value="SinR repressor dimerisation domain-like"/>
    <property type="match status" value="1"/>
</dbReference>
<dbReference type="PATRIC" id="fig|1367477.3.peg.4451"/>
<reference evidence="2 3" key="1">
    <citation type="submission" date="2013-07" db="EMBL/GenBank/DDBJ databases">
        <title>Complete genome sequence of Bacillus infantis NRRL B-14911 that has potential to induce cardiac disease by antigenic mimicry.</title>
        <authorList>
            <person name="Massilamany C."/>
            <person name="Smith T.P.L."/>
            <person name="Loy J.D."/>
            <person name="Barletta R."/>
            <person name="Reddy J."/>
        </authorList>
    </citation>
    <scope>NUCLEOTIDE SEQUENCE [LARGE SCALE GENOMIC DNA]</scope>
    <source>
        <strain evidence="2 3">NRRL B-14911</strain>
    </source>
</reference>
<organism evidence="2 3">
    <name type="scientific">Bacillus infantis NRRL B-14911</name>
    <dbReference type="NCBI Taxonomy" id="1367477"/>
    <lineage>
        <taxon>Bacteria</taxon>
        <taxon>Bacillati</taxon>
        <taxon>Bacillota</taxon>
        <taxon>Bacilli</taxon>
        <taxon>Bacillales</taxon>
        <taxon>Bacillaceae</taxon>
        <taxon>Bacillus</taxon>
    </lineage>
</organism>
<dbReference type="InterPro" id="IPR036281">
    <property type="entry name" value="SinR/SinI_dimer_dom_sf"/>
</dbReference>
<dbReference type="GO" id="GO:0006355">
    <property type="term" value="P:regulation of DNA-templated transcription"/>
    <property type="evidence" value="ECO:0007669"/>
    <property type="project" value="InterPro"/>
</dbReference>
<dbReference type="Pfam" id="PF08671">
    <property type="entry name" value="SinI"/>
    <property type="match status" value="1"/>
</dbReference>
<dbReference type="KEGG" id="bif:N288_22305"/>
<evidence type="ECO:0000259" key="1">
    <source>
        <dbReference type="PROSITE" id="PS51500"/>
    </source>
</evidence>
<keyword evidence="3" id="KW-1185">Reference proteome</keyword>
<evidence type="ECO:0000313" key="3">
    <source>
        <dbReference type="Proteomes" id="UP000017805"/>
    </source>
</evidence>
<proteinExistence type="predicted"/>
<feature type="domain" description="Sin" evidence="1">
    <location>
        <begin position="1"/>
        <end position="36"/>
    </location>
</feature>
<protein>
    <recommendedName>
        <fullName evidence="1">Sin domain-containing protein</fullName>
    </recommendedName>
</protein>
<dbReference type="PROSITE" id="PS51500">
    <property type="entry name" value="SIN"/>
    <property type="match status" value="1"/>
</dbReference>
<dbReference type="Proteomes" id="UP000017805">
    <property type="component" value="Chromosome"/>
</dbReference>
<dbReference type="RefSeq" id="WP_022544422.1">
    <property type="nucleotide sequence ID" value="NC_022524.1"/>
</dbReference>
<dbReference type="AlphaFoldDB" id="U5LI14"/>
<sequence>MGMSNEVEKEWIELLLEARNVGLTLGEVESFFRREHDFWIRQENITETD</sequence>
<dbReference type="HOGENOM" id="CLU_3164691_0_0_9"/>
<gene>
    <name evidence="2" type="ORF">N288_22305</name>
</gene>
<dbReference type="EMBL" id="CP006643">
    <property type="protein sequence ID" value="AGX06301.1"/>
    <property type="molecule type" value="Genomic_DNA"/>
</dbReference>
<evidence type="ECO:0000313" key="2">
    <source>
        <dbReference type="EMBL" id="AGX06301.1"/>
    </source>
</evidence>
<name>U5LI14_9BACI</name>